<evidence type="ECO:0000313" key="3">
    <source>
        <dbReference type="Proteomes" id="UP000199111"/>
    </source>
</evidence>
<evidence type="ECO:0000256" key="1">
    <source>
        <dbReference type="SAM" id="MobiDB-lite"/>
    </source>
</evidence>
<keyword evidence="3" id="KW-1185">Reference proteome</keyword>
<gene>
    <name evidence="2" type="ORF">SAMN05216275_102154</name>
</gene>
<feature type="region of interest" description="Disordered" evidence="1">
    <location>
        <begin position="1"/>
        <end position="36"/>
    </location>
</feature>
<dbReference type="Proteomes" id="UP000199111">
    <property type="component" value="Unassembled WGS sequence"/>
</dbReference>
<sequence>MHDPHVSIASPLPERPSWSDDVLDPALEPGTAAAPN</sequence>
<dbReference type="EMBL" id="FOQY01000002">
    <property type="protein sequence ID" value="SFI25030.1"/>
    <property type="molecule type" value="Genomic_DNA"/>
</dbReference>
<dbReference type="AlphaFoldDB" id="A0A1I3GNL3"/>
<proteinExistence type="predicted"/>
<name>A0A1I3GNL3_9ACTN</name>
<protein>
    <submittedName>
        <fullName evidence="2">Uncharacterized protein</fullName>
    </submittedName>
</protein>
<reference evidence="3" key="1">
    <citation type="submission" date="2016-10" db="EMBL/GenBank/DDBJ databases">
        <authorList>
            <person name="Varghese N."/>
            <person name="Submissions S."/>
        </authorList>
    </citation>
    <scope>NUCLEOTIDE SEQUENCE [LARGE SCALE GENOMIC DNA]</scope>
    <source>
        <strain evidence="3">CGMCC 4.2126</strain>
    </source>
</reference>
<accession>A0A1I3GNL3</accession>
<evidence type="ECO:0000313" key="2">
    <source>
        <dbReference type="EMBL" id="SFI25030.1"/>
    </source>
</evidence>
<organism evidence="2 3">
    <name type="scientific">Streptosporangium canum</name>
    <dbReference type="NCBI Taxonomy" id="324952"/>
    <lineage>
        <taxon>Bacteria</taxon>
        <taxon>Bacillati</taxon>
        <taxon>Actinomycetota</taxon>
        <taxon>Actinomycetes</taxon>
        <taxon>Streptosporangiales</taxon>
        <taxon>Streptosporangiaceae</taxon>
        <taxon>Streptosporangium</taxon>
    </lineage>
</organism>